<dbReference type="AlphaFoldDB" id="A0A369USS8"/>
<sequence length="104" mass="11311">MKRITGMAALAVALAGCHTTGQKITQLDPGTTREQVVATLGRPDAMRTVAEFEIYTYLARHRSRISVTHTDYTVILKDGHVVQFGPGLAQREGIHSVVIVPPES</sequence>
<dbReference type="PROSITE" id="PS51257">
    <property type="entry name" value="PROKAR_LIPOPROTEIN"/>
    <property type="match status" value="1"/>
</dbReference>
<keyword evidence="2" id="KW-0472">Membrane</keyword>
<evidence type="ECO:0000259" key="3">
    <source>
        <dbReference type="Pfam" id="PF04355"/>
    </source>
</evidence>
<dbReference type="InterPro" id="IPR007450">
    <property type="entry name" value="BamE_dom"/>
</dbReference>
<gene>
    <name evidence="4" type="ORF">DVJ77_00340</name>
</gene>
<dbReference type="EMBL" id="QQAH01000001">
    <property type="protein sequence ID" value="RDD83105.1"/>
    <property type="molecule type" value="Genomic_DNA"/>
</dbReference>
<evidence type="ECO:0000256" key="2">
    <source>
        <dbReference type="ARBA" id="ARBA00023136"/>
    </source>
</evidence>
<keyword evidence="5" id="KW-1185">Reference proteome</keyword>
<feature type="domain" description="Outer membrane protein assembly factor BamE" evidence="3">
    <location>
        <begin position="20"/>
        <end position="83"/>
    </location>
</feature>
<keyword evidence="1" id="KW-0732">Signal</keyword>
<evidence type="ECO:0000313" key="4">
    <source>
        <dbReference type="EMBL" id="RDD83105.1"/>
    </source>
</evidence>
<accession>A0A369USS8</accession>
<dbReference type="InterPro" id="IPR037873">
    <property type="entry name" value="BamE-like"/>
</dbReference>
<dbReference type="RefSeq" id="WP_114843495.1">
    <property type="nucleotide sequence ID" value="NZ_JBHSPE010000001.1"/>
</dbReference>
<dbReference type="Proteomes" id="UP000253782">
    <property type="component" value="Unassembled WGS sequence"/>
</dbReference>
<evidence type="ECO:0000313" key="5">
    <source>
        <dbReference type="Proteomes" id="UP000253782"/>
    </source>
</evidence>
<dbReference type="OrthoDB" id="5955806at2"/>
<evidence type="ECO:0000256" key="1">
    <source>
        <dbReference type="ARBA" id="ARBA00022729"/>
    </source>
</evidence>
<name>A0A369USS8_9GAMM</name>
<dbReference type="GO" id="GO:0019867">
    <property type="term" value="C:outer membrane"/>
    <property type="evidence" value="ECO:0007669"/>
    <property type="project" value="InterPro"/>
</dbReference>
<reference evidence="4 5" key="1">
    <citation type="submission" date="2018-07" db="EMBL/GenBank/DDBJ databases">
        <title>Dyella tabacisoli L4-6T, whole genome shotgun sequence.</title>
        <authorList>
            <person name="Zhou X.-K."/>
            <person name="Li W.-J."/>
            <person name="Duan Y.-Q."/>
        </authorList>
    </citation>
    <scope>NUCLEOTIDE SEQUENCE [LARGE SCALE GENOMIC DNA]</scope>
    <source>
        <strain evidence="4 5">L4-6</strain>
    </source>
</reference>
<protein>
    <submittedName>
        <fullName evidence="4">Outer membrane protein assembly factor BamE</fullName>
    </submittedName>
</protein>
<comment type="caution">
    <text evidence="4">The sequence shown here is derived from an EMBL/GenBank/DDBJ whole genome shotgun (WGS) entry which is preliminary data.</text>
</comment>
<dbReference type="Gene3D" id="3.30.1450.10">
    <property type="match status" value="1"/>
</dbReference>
<proteinExistence type="predicted"/>
<organism evidence="4 5">
    <name type="scientific">Dyella tabacisoli</name>
    <dbReference type="NCBI Taxonomy" id="2282381"/>
    <lineage>
        <taxon>Bacteria</taxon>
        <taxon>Pseudomonadati</taxon>
        <taxon>Pseudomonadota</taxon>
        <taxon>Gammaproteobacteria</taxon>
        <taxon>Lysobacterales</taxon>
        <taxon>Rhodanobacteraceae</taxon>
        <taxon>Dyella</taxon>
    </lineage>
</organism>
<dbReference type="Pfam" id="PF04355">
    <property type="entry name" value="BamE"/>
    <property type="match status" value="1"/>
</dbReference>